<feature type="region of interest" description="Disordered" evidence="1">
    <location>
        <begin position="1"/>
        <end position="42"/>
    </location>
</feature>
<keyword evidence="3" id="KW-1185">Reference proteome</keyword>
<reference evidence="2" key="1">
    <citation type="submission" date="2024-05" db="EMBL/GenBank/DDBJ databases">
        <title>Whole genome shotgun sequence of Streptomyces daghestanicus NBRC 12762.</title>
        <authorList>
            <person name="Komaki H."/>
            <person name="Tamura T."/>
        </authorList>
    </citation>
    <scope>NUCLEOTIDE SEQUENCE</scope>
    <source>
        <strain evidence="2">NBRC 12762</strain>
    </source>
</reference>
<gene>
    <name evidence="2" type="ORF">Sdagh_08930</name>
</gene>
<dbReference type="EMBL" id="BNDX01000002">
    <property type="protein sequence ID" value="GHI29163.1"/>
    <property type="molecule type" value="Genomic_DNA"/>
</dbReference>
<name>A0ABQ3PVX3_9ACTN</name>
<sequence length="74" mass="8076">MRTALREPPGVAPDRTDDGNGAPPSPLREAVRAGERPPGQTTPLRIAYATACVRLRRPNRVMTSCSTFLMVRSE</sequence>
<evidence type="ECO:0000313" key="3">
    <source>
        <dbReference type="Proteomes" id="UP001052655"/>
    </source>
</evidence>
<organism evidence="2 3">
    <name type="scientific">Streptomyces daghestanicus</name>
    <dbReference type="NCBI Taxonomy" id="66885"/>
    <lineage>
        <taxon>Bacteria</taxon>
        <taxon>Bacillati</taxon>
        <taxon>Actinomycetota</taxon>
        <taxon>Actinomycetes</taxon>
        <taxon>Kitasatosporales</taxon>
        <taxon>Streptomycetaceae</taxon>
        <taxon>Streptomyces</taxon>
    </lineage>
</organism>
<comment type="caution">
    <text evidence="2">The sequence shown here is derived from an EMBL/GenBank/DDBJ whole genome shotgun (WGS) entry which is preliminary data.</text>
</comment>
<dbReference type="Proteomes" id="UP001052655">
    <property type="component" value="Unassembled WGS sequence"/>
</dbReference>
<protein>
    <submittedName>
        <fullName evidence="2">Uncharacterized protein</fullName>
    </submittedName>
</protein>
<proteinExistence type="predicted"/>
<accession>A0ABQ3PVX3</accession>
<evidence type="ECO:0000256" key="1">
    <source>
        <dbReference type="SAM" id="MobiDB-lite"/>
    </source>
</evidence>
<evidence type="ECO:0000313" key="2">
    <source>
        <dbReference type="EMBL" id="GHI29163.1"/>
    </source>
</evidence>